<dbReference type="SUPFAM" id="SSF53041">
    <property type="entry name" value="Resolvase-like"/>
    <property type="match status" value="1"/>
</dbReference>
<dbReference type="InterPro" id="IPR025827">
    <property type="entry name" value="Zn_ribbon_recom_dom"/>
</dbReference>
<dbReference type="RefSeq" id="WP_369702555.1">
    <property type="nucleotide sequence ID" value="NZ_JBGEWD010000001.1"/>
</dbReference>
<dbReference type="Pfam" id="PF13408">
    <property type="entry name" value="Zn_ribbon_recom"/>
    <property type="match status" value="1"/>
</dbReference>
<evidence type="ECO:0000259" key="3">
    <source>
        <dbReference type="PROSITE" id="PS51737"/>
    </source>
</evidence>
<evidence type="ECO:0000256" key="1">
    <source>
        <dbReference type="SAM" id="Coils"/>
    </source>
</evidence>
<reference evidence="4 5" key="1">
    <citation type="submission" date="2024-08" db="EMBL/GenBank/DDBJ databases">
        <title>Clostridium lapicellarii sp. nov., and Clostridium renhuaiense sp. nov., two species isolated from the mud in a fermentation cellar used for producing sauce-flavour Chinese liquors.</title>
        <authorList>
            <person name="Yang F."/>
            <person name="Wang H."/>
            <person name="Chen L.Q."/>
            <person name="Zhou N."/>
            <person name="Lu J.J."/>
            <person name="Pu X.X."/>
            <person name="Wan B."/>
            <person name="Wang L."/>
            <person name="Liu S.J."/>
        </authorList>
    </citation>
    <scope>NUCLEOTIDE SEQUENCE [LARGE SCALE GENOMIC DNA]</scope>
    <source>
        <strain evidence="4 5">MT-5</strain>
    </source>
</reference>
<dbReference type="Gene3D" id="3.40.50.1390">
    <property type="entry name" value="Resolvase, N-terminal catalytic domain"/>
    <property type="match status" value="1"/>
</dbReference>
<dbReference type="PROSITE" id="PS51736">
    <property type="entry name" value="RECOMBINASES_3"/>
    <property type="match status" value="1"/>
</dbReference>
<feature type="coiled-coil region" evidence="1">
    <location>
        <begin position="409"/>
        <end position="480"/>
    </location>
</feature>
<dbReference type="InterPro" id="IPR011109">
    <property type="entry name" value="DNA_bind_recombinase_dom"/>
</dbReference>
<keyword evidence="1" id="KW-0175">Coiled coil</keyword>
<gene>
    <name evidence="4" type="ORF">AB8U03_00325</name>
</gene>
<feature type="domain" description="Recombinase" evidence="3">
    <location>
        <begin position="157"/>
        <end position="312"/>
    </location>
</feature>
<dbReference type="Gene3D" id="3.90.1750.20">
    <property type="entry name" value="Putative Large Serine Recombinase, Chain B, Domain 2"/>
    <property type="match status" value="1"/>
</dbReference>
<dbReference type="Proteomes" id="UP001564657">
    <property type="component" value="Unassembled WGS sequence"/>
</dbReference>
<keyword evidence="5" id="KW-1185">Reference proteome</keyword>
<sequence length="536" mass="61055">MKAAIYSRKSKFTGKGESIENQIEMCKEYCNRNYDKKVEFIIYEDEGFSGGNIDRPQFQKLILDAKNNKFDALVCYRLDRISRNVADFSATLELLEQHNIAFVSIKEQFDTSTPMGKAMVYIASVFAQLERETIAERVRDNMLELAKTGRWLGGPPPMGFTSEKILYYDSEMKEKSMHKLSPIPEELEFVKSLYKKYLEVGSIHKVRKYLLQNNIKTRNEKDFSSRVIVYILRNPAYVMANNKAIEYLQNKSMITAGAADGKHGLLVYNKKNKNNIQNDKSEWIAAVARHCGIIGAEEWLKVQRELDKNSKAIPALGKSNVALLTGLLKCKNCNNNMRIVYGAKSEDGTKRYYYGCPLKANSNGTRCNNKNANGARLDAYVQQELKMLTANEGLLVKQLQDFENKSTNNIESKNDIKALEGEISENENAIENLVKQLSQNENSAAASYIFKEIEKLDNENKELKNKLAIVEIKTTESNEESFDIDLMIDTARQFNKVIDTADTKLKKYLISTLVSSIYWDGDKQEAEINIFGSKKN</sequence>
<evidence type="ECO:0000313" key="4">
    <source>
        <dbReference type="EMBL" id="MEY7998657.1"/>
    </source>
</evidence>
<dbReference type="PROSITE" id="PS51737">
    <property type="entry name" value="RECOMBINASE_DNA_BIND"/>
    <property type="match status" value="1"/>
</dbReference>
<name>A0ABV4BK86_9CLOT</name>
<protein>
    <submittedName>
        <fullName evidence="4">Recombinase family protein</fullName>
    </submittedName>
</protein>
<dbReference type="PANTHER" id="PTHR30461:SF23">
    <property type="entry name" value="DNA RECOMBINASE-RELATED"/>
    <property type="match status" value="1"/>
</dbReference>
<dbReference type="SMART" id="SM00857">
    <property type="entry name" value="Resolvase"/>
    <property type="match status" value="1"/>
</dbReference>
<accession>A0ABV4BK86</accession>
<feature type="domain" description="Resolvase/invertase-type recombinase catalytic" evidence="2">
    <location>
        <begin position="2"/>
        <end position="149"/>
    </location>
</feature>
<dbReference type="EMBL" id="JBGEWD010000001">
    <property type="protein sequence ID" value="MEY7998657.1"/>
    <property type="molecule type" value="Genomic_DNA"/>
</dbReference>
<organism evidence="4 5">
    <name type="scientific">Clostridium moutaii</name>
    <dbReference type="NCBI Taxonomy" id="3240932"/>
    <lineage>
        <taxon>Bacteria</taxon>
        <taxon>Bacillati</taxon>
        <taxon>Bacillota</taxon>
        <taxon>Clostridia</taxon>
        <taxon>Eubacteriales</taxon>
        <taxon>Clostridiaceae</taxon>
        <taxon>Clostridium</taxon>
    </lineage>
</organism>
<evidence type="ECO:0000313" key="5">
    <source>
        <dbReference type="Proteomes" id="UP001564657"/>
    </source>
</evidence>
<dbReference type="InterPro" id="IPR036162">
    <property type="entry name" value="Resolvase-like_N_sf"/>
</dbReference>
<dbReference type="InterPro" id="IPR050639">
    <property type="entry name" value="SSR_resolvase"/>
</dbReference>
<dbReference type="InterPro" id="IPR006119">
    <property type="entry name" value="Resolv_N"/>
</dbReference>
<proteinExistence type="predicted"/>
<evidence type="ECO:0000259" key="2">
    <source>
        <dbReference type="PROSITE" id="PS51736"/>
    </source>
</evidence>
<dbReference type="PANTHER" id="PTHR30461">
    <property type="entry name" value="DNA-INVERTASE FROM LAMBDOID PROPHAGE"/>
    <property type="match status" value="1"/>
</dbReference>
<comment type="caution">
    <text evidence="4">The sequence shown here is derived from an EMBL/GenBank/DDBJ whole genome shotgun (WGS) entry which is preliminary data.</text>
</comment>
<dbReference type="InterPro" id="IPR038109">
    <property type="entry name" value="DNA_bind_recomb_sf"/>
</dbReference>
<dbReference type="Pfam" id="PF00239">
    <property type="entry name" value="Resolvase"/>
    <property type="match status" value="1"/>
</dbReference>
<dbReference type="Pfam" id="PF07508">
    <property type="entry name" value="Recombinase"/>
    <property type="match status" value="1"/>
</dbReference>
<dbReference type="CDD" id="cd03768">
    <property type="entry name" value="SR_ResInv"/>
    <property type="match status" value="1"/>
</dbReference>